<organism evidence="2 3">
    <name type="scientific">Bordetella genomosp. 5</name>
    <dbReference type="NCBI Taxonomy" id="1395608"/>
    <lineage>
        <taxon>Bacteria</taxon>
        <taxon>Pseudomonadati</taxon>
        <taxon>Pseudomonadota</taxon>
        <taxon>Betaproteobacteria</taxon>
        <taxon>Burkholderiales</taxon>
        <taxon>Alcaligenaceae</taxon>
        <taxon>Bordetella</taxon>
    </lineage>
</organism>
<dbReference type="RefSeq" id="WP_094801747.1">
    <property type="nucleotide sequence ID" value="NZ_NEVN01000008.1"/>
</dbReference>
<sequence length="110" mass="11978">MAEKLINGFALVAYATQPEHGIPPRAFIESRRLPPKVDPKAAQADKAQAEAGDADPVEEDVAPEPEAPQAFEIFISRRFRSTVEAMSAARNALDRVRTVDEDGVPDPLPE</sequence>
<evidence type="ECO:0000313" key="2">
    <source>
        <dbReference type="EMBL" id="OZI47937.1"/>
    </source>
</evidence>
<feature type="compositionally biased region" description="Low complexity" evidence="1">
    <location>
        <begin position="40"/>
        <end position="51"/>
    </location>
</feature>
<dbReference type="AlphaFoldDB" id="A0A261TFB4"/>
<dbReference type="EMBL" id="NEVP01000010">
    <property type="protein sequence ID" value="OZI47937.1"/>
    <property type="molecule type" value="Genomic_DNA"/>
</dbReference>
<protein>
    <submittedName>
        <fullName evidence="2">Uncharacterized protein</fullName>
    </submittedName>
</protein>
<evidence type="ECO:0000256" key="1">
    <source>
        <dbReference type="SAM" id="MobiDB-lite"/>
    </source>
</evidence>
<feature type="compositionally biased region" description="Acidic residues" evidence="1">
    <location>
        <begin position="52"/>
        <end position="63"/>
    </location>
</feature>
<feature type="region of interest" description="Disordered" evidence="1">
    <location>
        <begin position="31"/>
        <end position="67"/>
    </location>
</feature>
<gene>
    <name evidence="2" type="ORF">CAL25_16225</name>
</gene>
<dbReference type="Proteomes" id="UP000216913">
    <property type="component" value="Unassembled WGS sequence"/>
</dbReference>
<evidence type="ECO:0000313" key="3">
    <source>
        <dbReference type="Proteomes" id="UP000216913"/>
    </source>
</evidence>
<comment type="caution">
    <text evidence="2">The sequence shown here is derived from an EMBL/GenBank/DDBJ whole genome shotgun (WGS) entry which is preliminary data.</text>
</comment>
<accession>A0A261TFB4</accession>
<reference evidence="2 3" key="1">
    <citation type="submission" date="2017-05" db="EMBL/GenBank/DDBJ databases">
        <title>Complete and WGS of Bordetella genogroups.</title>
        <authorList>
            <person name="Spilker T."/>
            <person name="LiPuma J."/>
        </authorList>
    </citation>
    <scope>NUCLEOTIDE SEQUENCE [LARGE SCALE GENOMIC DNA]</scope>
    <source>
        <strain evidence="2 3">AU10456</strain>
    </source>
</reference>
<name>A0A261TFB4_9BORD</name>
<proteinExistence type="predicted"/>
<keyword evidence="3" id="KW-1185">Reference proteome</keyword>
<dbReference type="OrthoDB" id="8636936at2"/>